<feature type="region of interest" description="Disordered" evidence="1">
    <location>
        <begin position="215"/>
        <end position="235"/>
    </location>
</feature>
<dbReference type="EMBL" id="OV696698">
    <property type="protein sequence ID" value="CAH1242677.1"/>
    <property type="molecule type" value="Genomic_DNA"/>
</dbReference>
<proteinExistence type="predicted"/>
<accession>A0A8J9YVV1</accession>
<protein>
    <submittedName>
        <fullName evidence="2">Hypp6944 protein</fullName>
    </submittedName>
</protein>
<gene>
    <name evidence="2" type="primary">Hypp6944</name>
    <name evidence="2" type="ORF">BLAG_LOCUS5948</name>
</gene>
<dbReference type="InterPro" id="IPR011011">
    <property type="entry name" value="Znf_FYVE_PHD"/>
</dbReference>
<evidence type="ECO:0000313" key="2">
    <source>
        <dbReference type="EMBL" id="CAH1242677.1"/>
    </source>
</evidence>
<evidence type="ECO:0000256" key="1">
    <source>
        <dbReference type="SAM" id="MobiDB-lite"/>
    </source>
</evidence>
<name>A0A8J9YVV1_BRALA</name>
<sequence length="300" mass="33639">MQIWSLRARDDDATQHLPETEWPKEARYRALHGRVLFLLNAVQPAGGPGIFYVLGGSDHVPDNEMTAELQARLVPTAAPRRTGGCNIANVGTGECTCLDYVQRGCGMDRCRHVQAAGLFQAVADREAKIRHVASFLRNRERLQPAERNRPAFLSPDNNEVFSAYCTENDLQPIANVPEREPPQGGRPRRLHQKWPWRRLDTADSHQPRVPLRTRKVKGAKPRRPARLTPTNRRKIDPPETSEIGCVCGIEEEDGEVFVNCDICGRWSHTECFGLGEDVTQFLSNSMVSTNDIILTLCPGN</sequence>
<dbReference type="SUPFAM" id="SSF57903">
    <property type="entry name" value="FYVE/PHD zinc finger"/>
    <property type="match status" value="1"/>
</dbReference>
<keyword evidence="3" id="KW-1185">Reference proteome</keyword>
<organism evidence="2 3">
    <name type="scientific">Branchiostoma lanceolatum</name>
    <name type="common">Common lancelet</name>
    <name type="synonym">Amphioxus lanceolatum</name>
    <dbReference type="NCBI Taxonomy" id="7740"/>
    <lineage>
        <taxon>Eukaryota</taxon>
        <taxon>Metazoa</taxon>
        <taxon>Chordata</taxon>
        <taxon>Cephalochordata</taxon>
        <taxon>Leptocardii</taxon>
        <taxon>Amphioxiformes</taxon>
        <taxon>Branchiostomatidae</taxon>
        <taxon>Branchiostoma</taxon>
    </lineage>
</organism>
<feature type="compositionally biased region" description="Basic residues" evidence="1">
    <location>
        <begin position="215"/>
        <end position="225"/>
    </location>
</feature>
<dbReference type="OrthoDB" id="413122at2759"/>
<dbReference type="AlphaFoldDB" id="A0A8J9YVV1"/>
<evidence type="ECO:0000313" key="3">
    <source>
        <dbReference type="Proteomes" id="UP000838412"/>
    </source>
</evidence>
<dbReference type="InterPro" id="IPR013083">
    <property type="entry name" value="Znf_RING/FYVE/PHD"/>
</dbReference>
<dbReference type="Proteomes" id="UP000838412">
    <property type="component" value="Chromosome 13"/>
</dbReference>
<dbReference type="Gene3D" id="3.30.40.10">
    <property type="entry name" value="Zinc/RING finger domain, C3HC4 (zinc finger)"/>
    <property type="match status" value="1"/>
</dbReference>
<reference evidence="2" key="1">
    <citation type="submission" date="2022-01" db="EMBL/GenBank/DDBJ databases">
        <authorList>
            <person name="Braso-Vives M."/>
        </authorList>
    </citation>
    <scope>NUCLEOTIDE SEQUENCE</scope>
</reference>